<reference evidence="1" key="1">
    <citation type="submission" date="2022-06" db="EMBL/GenBank/DDBJ databases">
        <title>Complete genome sequences of two strains of the flax pathogen Septoria linicola.</title>
        <authorList>
            <person name="Lapalu N."/>
            <person name="Simon A."/>
            <person name="Demenou B."/>
            <person name="Paumier D."/>
            <person name="Guillot M.-P."/>
            <person name="Gout L."/>
            <person name="Valade R."/>
        </authorList>
    </citation>
    <scope>NUCLEOTIDE SEQUENCE</scope>
    <source>
        <strain evidence="1">SE15195</strain>
    </source>
</reference>
<organism evidence="1 2">
    <name type="scientific">Septoria linicola</name>
    <dbReference type="NCBI Taxonomy" id="215465"/>
    <lineage>
        <taxon>Eukaryota</taxon>
        <taxon>Fungi</taxon>
        <taxon>Dikarya</taxon>
        <taxon>Ascomycota</taxon>
        <taxon>Pezizomycotina</taxon>
        <taxon>Dothideomycetes</taxon>
        <taxon>Dothideomycetidae</taxon>
        <taxon>Mycosphaerellales</taxon>
        <taxon>Mycosphaerellaceae</taxon>
        <taxon>Septoria</taxon>
    </lineage>
</organism>
<dbReference type="OrthoDB" id="3645319at2759"/>
<evidence type="ECO:0000313" key="2">
    <source>
        <dbReference type="Proteomes" id="UP001056384"/>
    </source>
</evidence>
<proteinExistence type="predicted"/>
<name>A0A9Q9AXD4_9PEZI</name>
<dbReference type="EMBL" id="CP099422">
    <property type="protein sequence ID" value="USW53833.1"/>
    <property type="molecule type" value="Genomic_DNA"/>
</dbReference>
<gene>
    <name evidence="1" type="ORF">Slin15195_G071520</name>
</gene>
<protein>
    <submittedName>
        <fullName evidence="1">Uncharacterized protein</fullName>
    </submittedName>
</protein>
<evidence type="ECO:0000313" key="1">
    <source>
        <dbReference type="EMBL" id="USW53833.1"/>
    </source>
</evidence>
<sequence>MSNYYKATDQEQMIPKGQGIVDDMELMMALSANPGIRMCRKPITPGKTSVEIHKADLYTEEKAELAERGDKKDESAPWMEFLGHGYSGHKISEVVILVPEDVARLKK</sequence>
<dbReference type="Proteomes" id="UP001056384">
    <property type="component" value="Chromosome 5"/>
</dbReference>
<dbReference type="AlphaFoldDB" id="A0A9Q9AXD4"/>
<keyword evidence="2" id="KW-1185">Reference proteome</keyword>
<accession>A0A9Q9AXD4</accession>